<proteinExistence type="predicted"/>
<evidence type="ECO:0000313" key="2">
    <source>
        <dbReference type="EMBL" id="QDU55914.1"/>
    </source>
</evidence>
<dbReference type="KEGG" id="amuc:Pan181_21160"/>
<evidence type="ECO:0000259" key="1">
    <source>
        <dbReference type="Pfam" id="PF12728"/>
    </source>
</evidence>
<sequence>MTTRQLRNWLTEHLKEAEPLDHESTMADPRGVATFAAKKLGLLGHGRGELLARAGWVETAADCAAVLVDCLASLPSDGPADPDTLSPSDVARILGVDADTVRGWIRNNELRAANIANGNRPRWIITRQELDSFLANRQEQPTTARRASRF</sequence>
<dbReference type="OrthoDB" id="290262at2"/>
<dbReference type="Proteomes" id="UP000315750">
    <property type="component" value="Chromosome"/>
</dbReference>
<dbReference type="AlphaFoldDB" id="A0A518AMF4"/>
<evidence type="ECO:0000313" key="3">
    <source>
        <dbReference type="Proteomes" id="UP000315750"/>
    </source>
</evidence>
<dbReference type="InterPro" id="IPR041657">
    <property type="entry name" value="HTH_17"/>
</dbReference>
<dbReference type="EMBL" id="CP036278">
    <property type="protein sequence ID" value="QDU55914.1"/>
    <property type="molecule type" value="Genomic_DNA"/>
</dbReference>
<name>A0A518AMF4_9BACT</name>
<protein>
    <submittedName>
        <fullName evidence="2">Helix-turn-helix domain protein</fullName>
    </submittedName>
</protein>
<dbReference type="Pfam" id="PF12728">
    <property type="entry name" value="HTH_17"/>
    <property type="match status" value="1"/>
</dbReference>
<organism evidence="2 3">
    <name type="scientific">Aeoliella mucimassa</name>
    <dbReference type="NCBI Taxonomy" id="2527972"/>
    <lineage>
        <taxon>Bacteria</taxon>
        <taxon>Pseudomonadati</taxon>
        <taxon>Planctomycetota</taxon>
        <taxon>Planctomycetia</taxon>
        <taxon>Pirellulales</taxon>
        <taxon>Lacipirellulaceae</taxon>
        <taxon>Aeoliella</taxon>
    </lineage>
</organism>
<feature type="domain" description="Helix-turn-helix" evidence="1">
    <location>
        <begin position="85"/>
        <end position="137"/>
    </location>
</feature>
<dbReference type="Gene3D" id="1.10.1660.10">
    <property type="match status" value="1"/>
</dbReference>
<accession>A0A518AMF4</accession>
<reference evidence="2 3" key="1">
    <citation type="submission" date="2019-02" db="EMBL/GenBank/DDBJ databases">
        <title>Deep-cultivation of Planctomycetes and their phenomic and genomic characterization uncovers novel biology.</title>
        <authorList>
            <person name="Wiegand S."/>
            <person name="Jogler M."/>
            <person name="Boedeker C."/>
            <person name="Pinto D."/>
            <person name="Vollmers J."/>
            <person name="Rivas-Marin E."/>
            <person name="Kohn T."/>
            <person name="Peeters S.H."/>
            <person name="Heuer A."/>
            <person name="Rast P."/>
            <person name="Oberbeckmann S."/>
            <person name="Bunk B."/>
            <person name="Jeske O."/>
            <person name="Meyerdierks A."/>
            <person name="Storesund J.E."/>
            <person name="Kallscheuer N."/>
            <person name="Luecker S."/>
            <person name="Lage O.M."/>
            <person name="Pohl T."/>
            <person name="Merkel B.J."/>
            <person name="Hornburger P."/>
            <person name="Mueller R.-W."/>
            <person name="Bruemmer F."/>
            <person name="Labrenz M."/>
            <person name="Spormann A.M."/>
            <person name="Op den Camp H."/>
            <person name="Overmann J."/>
            <person name="Amann R."/>
            <person name="Jetten M.S.M."/>
            <person name="Mascher T."/>
            <person name="Medema M.H."/>
            <person name="Devos D.P."/>
            <person name="Kaster A.-K."/>
            <person name="Ovreas L."/>
            <person name="Rohde M."/>
            <person name="Galperin M.Y."/>
            <person name="Jogler C."/>
        </authorList>
    </citation>
    <scope>NUCLEOTIDE SEQUENCE [LARGE SCALE GENOMIC DNA]</scope>
    <source>
        <strain evidence="2 3">Pan181</strain>
    </source>
</reference>
<gene>
    <name evidence="2" type="ORF">Pan181_21160</name>
</gene>
<keyword evidence="3" id="KW-1185">Reference proteome</keyword>